<dbReference type="AlphaFoldDB" id="A0A917DEH1"/>
<evidence type="ECO:0000313" key="2">
    <source>
        <dbReference type="Proteomes" id="UP000613160"/>
    </source>
</evidence>
<protein>
    <recommendedName>
        <fullName evidence="3">HK97 gp10 family phage protein</fullName>
    </recommendedName>
</protein>
<dbReference type="Proteomes" id="UP000613160">
    <property type="component" value="Unassembled WGS sequence"/>
</dbReference>
<dbReference type="EMBL" id="BMJJ01000009">
    <property type="protein sequence ID" value="GGD30751.1"/>
    <property type="molecule type" value="Genomic_DNA"/>
</dbReference>
<proteinExistence type="predicted"/>
<comment type="caution">
    <text evidence="1">The sequence shown here is derived from an EMBL/GenBank/DDBJ whole genome shotgun (WGS) entry which is preliminary data.</text>
</comment>
<reference evidence="1" key="1">
    <citation type="journal article" date="2014" name="Int. J. Syst. Evol. Microbiol.">
        <title>Complete genome sequence of Corynebacterium casei LMG S-19264T (=DSM 44701T), isolated from a smear-ripened cheese.</title>
        <authorList>
            <consortium name="US DOE Joint Genome Institute (JGI-PGF)"/>
            <person name="Walter F."/>
            <person name="Albersmeier A."/>
            <person name="Kalinowski J."/>
            <person name="Ruckert C."/>
        </authorList>
    </citation>
    <scope>NUCLEOTIDE SEQUENCE</scope>
    <source>
        <strain evidence="1">CGMCC 1.15493</strain>
    </source>
</reference>
<dbReference type="NCBIfam" id="TIGR01725">
    <property type="entry name" value="phge_HK97_gp10"/>
    <property type="match status" value="1"/>
</dbReference>
<name>A0A917DEH1_9HYPH</name>
<reference evidence="1" key="2">
    <citation type="submission" date="2020-09" db="EMBL/GenBank/DDBJ databases">
        <authorList>
            <person name="Sun Q."/>
            <person name="Zhou Y."/>
        </authorList>
    </citation>
    <scope>NUCLEOTIDE SEQUENCE</scope>
    <source>
        <strain evidence="1">CGMCC 1.15493</strain>
    </source>
</reference>
<sequence length="123" mass="13108">MRVPAESKAEIRKALQAAAAQIVATQKSFAPVDDGTLRNTIRSETGSDESGISVRIMAGGAATTKPVREGQSATYDYALGVEFGTAESEAQSFFFPGYRANKKRAKARVRRGVKNAAKRAVGK</sequence>
<keyword evidence="2" id="KW-1185">Reference proteome</keyword>
<evidence type="ECO:0008006" key="3">
    <source>
        <dbReference type="Google" id="ProtNLM"/>
    </source>
</evidence>
<dbReference type="InterPro" id="IPR010064">
    <property type="entry name" value="HK97-gp10_tail"/>
</dbReference>
<accession>A0A917DEH1</accession>
<dbReference type="Pfam" id="PF04883">
    <property type="entry name" value="HK97-gp10_like"/>
    <property type="match status" value="1"/>
</dbReference>
<organism evidence="1 2">
    <name type="scientific">Aureimonas glaciei</name>
    <dbReference type="NCBI Taxonomy" id="1776957"/>
    <lineage>
        <taxon>Bacteria</taxon>
        <taxon>Pseudomonadati</taxon>
        <taxon>Pseudomonadota</taxon>
        <taxon>Alphaproteobacteria</taxon>
        <taxon>Hyphomicrobiales</taxon>
        <taxon>Aurantimonadaceae</taxon>
        <taxon>Aureimonas</taxon>
    </lineage>
</organism>
<gene>
    <name evidence="1" type="ORF">GCM10011335_37260</name>
</gene>
<evidence type="ECO:0000313" key="1">
    <source>
        <dbReference type="EMBL" id="GGD30751.1"/>
    </source>
</evidence>